<proteinExistence type="predicted"/>
<dbReference type="AlphaFoldDB" id="A0A6J4P2Y0"/>
<name>A0A6J4P2Y0_9ACTN</name>
<accession>A0A6J4P2Y0</accession>
<sequence>MPVWDFWTLIVTGSIFGEQVNGLLGVSETPIRAVISVAHLKFGRART</sequence>
<evidence type="ECO:0000313" key="1">
    <source>
        <dbReference type="EMBL" id="CAA9404828.1"/>
    </source>
</evidence>
<protein>
    <submittedName>
        <fullName evidence="1">Uncharacterized protein</fullName>
    </submittedName>
</protein>
<dbReference type="EMBL" id="CADCUT010000087">
    <property type="protein sequence ID" value="CAA9404828.1"/>
    <property type="molecule type" value="Genomic_DNA"/>
</dbReference>
<gene>
    <name evidence="1" type="ORF">AVDCRST_MAG03-1465</name>
</gene>
<reference evidence="1" key="1">
    <citation type="submission" date="2020-02" db="EMBL/GenBank/DDBJ databases">
        <authorList>
            <person name="Meier V. D."/>
        </authorList>
    </citation>
    <scope>NUCLEOTIDE SEQUENCE</scope>
    <source>
        <strain evidence="1">AVDCRST_MAG03</strain>
    </source>
</reference>
<organism evidence="1">
    <name type="scientific">uncultured Rubrobacteraceae bacterium</name>
    <dbReference type="NCBI Taxonomy" id="349277"/>
    <lineage>
        <taxon>Bacteria</taxon>
        <taxon>Bacillati</taxon>
        <taxon>Actinomycetota</taxon>
        <taxon>Rubrobacteria</taxon>
        <taxon>Rubrobacterales</taxon>
        <taxon>Rubrobacteraceae</taxon>
        <taxon>environmental samples</taxon>
    </lineage>
</organism>